<dbReference type="SUPFAM" id="SSF50952">
    <property type="entry name" value="Soluble quinoprotein glucose dehydrogenase"/>
    <property type="match status" value="1"/>
</dbReference>
<evidence type="ECO:0000313" key="3">
    <source>
        <dbReference type="Proteomes" id="UP000252731"/>
    </source>
</evidence>
<accession>A0A366JPA1</accession>
<organism evidence="2 3">
    <name type="scientific">Cytobacillus firmus</name>
    <name type="common">Bacillus firmus</name>
    <dbReference type="NCBI Taxonomy" id="1399"/>
    <lineage>
        <taxon>Bacteria</taxon>
        <taxon>Bacillati</taxon>
        <taxon>Bacillota</taxon>
        <taxon>Bacilli</taxon>
        <taxon>Bacillales</taxon>
        <taxon>Bacillaceae</taxon>
        <taxon>Cytobacillus</taxon>
    </lineage>
</organism>
<comment type="caution">
    <text evidence="2">The sequence shown here is derived from an EMBL/GenBank/DDBJ whole genome shotgun (WGS) entry which is preliminary data.</text>
</comment>
<proteinExistence type="predicted"/>
<dbReference type="PANTHER" id="PTHR19328">
    <property type="entry name" value="HEDGEHOG-INTERACTING PROTEIN"/>
    <property type="match status" value="1"/>
</dbReference>
<dbReference type="InterPro" id="IPR012938">
    <property type="entry name" value="Glc/Sorbosone_DH"/>
</dbReference>
<reference evidence="2 3" key="1">
    <citation type="submission" date="2018-06" db="EMBL/GenBank/DDBJ databases">
        <title>Freshwater and sediment microbial communities from various areas in North America, analyzing microbe dynamics in response to fracking.</title>
        <authorList>
            <person name="Lamendella R."/>
        </authorList>
    </citation>
    <scope>NUCLEOTIDE SEQUENCE [LARGE SCALE GENOMIC DNA]</scope>
    <source>
        <strain evidence="2 3">14_TX</strain>
    </source>
</reference>
<dbReference type="InterPro" id="IPR011041">
    <property type="entry name" value="Quinoprot_gluc/sorb_DH_b-prop"/>
</dbReference>
<dbReference type="Proteomes" id="UP000252731">
    <property type="component" value="Unassembled WGS sequence"/>
</dbReference>
<protein>
    <submittedName>
        <fullName evidence="2">Glucose/sorbosone dehydrogenase</fullName>
    </submittedName>
</protein>
<sequence length="513" mass="57344">MNLPSYFIFRQEILDDIPLPNLVLIASSNHILIKEKNEGVQSQLIKVKVGLRPIASKINLPTVLKTVILPGDSKERLFIATQVGEIFYIRNSSLRTFLDIRHRILKLGASGGGYDERGLLGLAFHPEFYYNGLFYLHYSAAGAQGPGALSESYNPDPCDPGTLNLKWMNRETQYDHIDTIEEWILQSSGGPQKRRTLLNLRRPFSNHNGVNSLNFSPETGKLVLTTGDGGSGYDPFNLSQDDLEIAGKIIEIDVDKNTYIMNPPIVTRFNELPAAIQETLTVMAKGVRNIPGISFQQFYNQYIKYAGNVGQDLVESIYSFVHYKPIPVTQLIQASVMNSEPDKEGFINFGWRGWEGDFPASIIRDCTNNQNLDEKTMAYYNEAAALSASRLQPLTNYFHKDHRPDKFEGTALTGVQAYMGKGIPALTGSVVFTDLARKDSQPQVRGALAYTIMRPNGKQNDFSVIQTDYDFGSQSAYYVNLGTNLKQTRLYLGVYGSMKVTDLNQGTVFEIVP</sequence>
<dbReference type="PANTHER" id="PTHR19328:SF75">
    <property type="entry name" value="ALDOSE SUGAR DEHYDROGENASE YLII"/>
    <property type="match status" value="1"/>
</dbReference>
<feature type="domain" description="Glucose/Sorbosone dehydrogenase" evidence="1">
    <location>
        <begin position="75"/>
        <end position="316"/>
    </location>
</feature>
<dbReference type="Pfam" id="PF07995">
    <property type="entry name" value="GSDH"/>
    <property type="match status" value="1"/>
</dbReference>
<dbReference type="EMBL" id="QNSF01000010">
    <property type="protein sequence ID" value="RBP89920.1"/>
    <property type="molecule type" value="Genomic_DNA"/>
</dbReference>
<evidence type="ECO:0000259" key="1">
    <source>
        <dbReference type="Pfam" id="PF07995"/>
    </source>
</evidence>
<dbReference type="AlphaFoldDB" id="A0A366JPA1"/>
<evidence type="ECO:0000313" key="2">
    <source>
        <dbReference type="EMBL" id="RBP89920.1"/>
    </source>
</evidence>
<name>A0A366JPA1_CYTFI</name>
<dbReference type="InterPro" id="IPR011042">
    <property type="entry name" value="6-blade_b-propeller_TolB-like"/>
</dbReference>
<gene>
    <name evidence="2" type="ORF">DFO70_11025</name>
</gene>
<keyword evidence="3" id="KW-1185">Reference proteome</keyword>
<dbReference type="Gene3D" id="2.120.10.30">
    <property type="entry name" value="TolB, C-terminal domain"/>
    <property type="match status" value="1"/>
</dbReference>